<dbReference type="CDD" id="cd00371">
    <property type="entry name" value="HMA"/>
    <property type="match status" value="1"/>
</dbReference>
<dbReference type="GO" id="GO:0042597">
    <property type="term" value="C:periplasmic space"/>
    <property type="evidence" value="ECO:0007669"/>
    <property type="project" value="InterPro"/>
</dbReference>
<dbReference type="InterPro" id="IPR006121">
    <property type="entry name" value="HMA_dom"/>
</dbReference>
<feature type="domain" description="HMA" evidence="2">
    <location>
        <begin position="31"/>
        <end position="98"/>
    </location>
</feature>
<dbReference type="GO" id="GO:0045340">
    <property type="term" value="F:mercury ion binding"/>
    <property type="evidence" value="ECO:0007669"/>
    <property type="project" value="InterPro"/>
</dbReference>
<comment type="subcellular location">
    <subcellularLocation>
        <location evidence="1">Cell envelope</location>
    </subcellularLocation>
</comment>
<name>E6QS80_9ZZZZ</name>
<dbReference type="GO" id="GO:0015097">
    <property type="term" value="F:mercury ion transmembrane transporter activity"/>
    <property type="evidence" value="ECO:0007669"/>
    <property type="project" value="InterPro"/>
</dbReference>
<dbReference type="EMBL" id="CABR01000069">
    <property type="protein sequence ID" value="CBI10102.1"/>
    <property type="molecule type" value="Genomic_DNA"/>
</dbReference>
<dbReference type="Pfam" id="PF00403">
    <property type="entry name" value="HMA"/>
    <property type="match status" value="1"/>
</dbReference>
<dbReference type="PRINTS" id="PR00946">
    <property type="entry name" value="HGSCAVENGER"/>
</dbReference>
<proteinExistence type="predicted"/>
<organism evidence="3">
    <name type="scientific">mine drainage metagenome</name>
    <dbReference type="NCBI Taxonomy" id="410659"/>
    <lineage>
        <taxon>unclassified sequences</taxon>
        <taxon>metagenomes</taxon>
        <taxon>ecological metagenomes</taxon>
    </lineage>
</organism>
<dbReference type="AlphaFoldDB" id="E6QS80"/>
<dbReference type="GO" id="GO:0030313">
    <property type="term" value="C:cell envelope"/>
    <property type="evidence" value="ECO:0007669"/>
    <property type="project" value="UniProtKB-SubCell"/>
</dbReference>
<reference evidence="3" key="1">
    <citation type="submission" date="2009-10" db="EMBL/GenBank/DDBJ databases">
        <title>Diversity of trophic interactions inside an arsenic-rich microbial ecosystem.</title>
        <authorList>
            <person name="Bertin P.N."/>
            <person name="Heinrich-Salmeron A."/>
            <person name="Pelletier E."/>
            <person name="Goulhen-Chollet F."/>
            <person name="Arsene-Ploetze F."/>
            <person name="Gallien S."/>
            <person name="Calteau A."/>
            <person name="Vallenet D."/>
            <person name="Casiot C."/>
            <person name="Chane-Woon-Ming B."/>
            <person name="Giloteaux L."/>
            <person name="Barakat M."/>
            <person name="Bonnefoy V."/>
            <person name="Bruneel O."/>
            <person name="Chandler M."/>
            <person name="Cleiss J."/>
            <person name="Duran R."/>
            <person name="Elbaz-Poulichet F."/>
            <person name="Fonknechten N."/>
            <person name="Lauga B."/>
            <person name="Mornico D."/>
            <person name="Ortet P."/>
            <person name="Schaeffer C."/>
            <person name="Siguier P."/>
            <person name="Alexander Thil Smith A."/>
            <person name="Van Dorsselaer A."/>
            <person name="Weissenbach J."/>
            <person name="Medigue C."/>
            <person name="Le Paslier D."/>
        </authorList>
    </citation>
    <scope>NUCLEOTIDE SEQUENCE</scope>
</reference>
<protein>
    <submittedName>
        <fullName evidence="3">Mercuric transport protein periplasmic component (Periplasmic mercury ion-binding protein) (Mercury scavenger protein)</fullName>
    </submittedName>
</protein>
<dbReference type="InterPro" id="IPR011795">
    <property type="entry name" value="MerP"/>
</dbReference>
<dbReference type="PROSITE" id="PS50846">
    <property type="entry name" value="HMA_2"/>
    <property type="match status" value="1"/>
</dbReference>
<gene>
    <name evidence="3" type="primary">merP</name>
    <name evidence="3" type="ORF">CARN7_0863</name>
</gene>
<accession>E6QS80</accession>
<comment type="caution">
    <text evidence="3">The sequence shown here is derived from an EMBL/GenBank/DDBJ whole genome shotgun (WGS) entry which is preliminary data.</text>
</comment>
<sequence length="109" mass="11686">MNTLIPAQIKKGMLAFVLTFSFADTAFAAVQTVTLAVPSMDNCEICPITVRKALEKVPGVSRVSVSFKNRDAVVTYDNAKTAIQTLEHATFEAGYASTVETSNKQGVAQ</sequence>
<dbReference type="NCBIfam" id="TIGR02052">
    <property type="entry name" value="MerP"/>
    <property type="match status" value="1"/>
</dbReference>
<dbReference type="InterPro" id="IPR036163">
    <property type="entry name" value="HMA_dom_sf"/>
</dbReference>
<evidence type="ECO:0000259" key="2">
    <source>
        <dbReference type="PROSITE" id="PS50846"/>
    </source>
</evidence>
<evidence type="ECO:0000256" key="1">
    <source>
        <dbReference type="ARBA" id="ARBA00004196"/>
    </source>
</evidence>
<evidence type="ECO:0000313" key="3">
    <source>
        <dbReference type="EMBL" id="CBI10102.1"/>
    </source>
</evidence>
<dbReference type="Gene3D" id="3.30.70.100">
    <property type="match status" value="1"/>
</dbReference>
<dbReference type="SUPFAM" id="SSF55008">
    <property type="entry name" value="HMA, heavy metal-associated domain"/>
    <property type="match status" value="1"/>
</dbReference>
<dbReference type="InterPro" id="IPR001802">
    <property type="entry name" value="MerP/CopZ"/>
</dbReference>